<dbReference type="InterPro" id="IPR002486">
    <property type="entry name" value="Col_cuticle_N"/>
</dbReference>
<dbReference type="Pfam" id="PF01484">
    <property type="entry name" value="Col_cuticle_N"/>
    <property type="match status" value="1"/>
</dbReference>
<name>A0A3P7QZF1_CYLGO</name>
<proteinExistence type="predicted"/>
<reference evidence="3 4" key="1">
    <citation type="submission" date="2018-11" db="EMBL/GenBank/DDBJ databases">
        <authorList>
            <consortium name="Pathogen Informatics"/>
        </authorList>
    </citation>
    <scope>NUCLEOTIDE SEQUENCE [LARGE SCALE GENOMIC DNA]</scope>
</reference>
<evidence type="ECO:0000256" key="1">
    <source>
        <dbReference type="ARBA" id="ARBA00022737"/>
    </source>
</evidence>
<protein>
    <recommendedName>
        <fullName evidence="2">Nematode cuticle collagen N-terminal domain-containing protein</fullName>
    </recommendedName>
</protein>
<dbReference type="SMART" id="SM01088">
    <property type="entry name" value="Col_cuticle_N"/>
    <property type="match status" value="1"/>
</dbReference>
<evidence type="ECO:0000259" key="2">
    <source>
        <dbReference type="SMART" id="SM01088"/>
    </source>
</evidence>
<sequence>MSLAKNLAAFASAASGISIVLAIGVVGYMLNDINNFYDDALVELNEFKLTANGAWDHMTERIRSEGAREVRSVFHRKKKQSYGGDGGDAGFS</sequence>
<dbReference type="Proteomes" id="UP000271889">
    <property type="component" value="Unassembled WGS sequence"/>
</dbReference>
<keyword evidence="1" id="KW-0677">Repeat</keyword>
<accession>A0A3P7QZF1</accession>
<dbReference type="GO" id="GO:0042302">
    <property type="term" value="F:structural constituent of cuticle"/>
    <property type="evidence" value="ECO:0007669"/>
    <property type="project" value="InterPro"/>
</dbReference>
<dbReference type="EMBL" id="UYRV01128901">
    <property type="protein sequence ID" value="VDN36306.1"/>
    <property type="molecule type" value="Genomic_DNA"/>
</dbReference>
<feature type="non-terminal residue" evidence="3">
    <location>
        <position position="92"/>
    </location>
</feature>
<dbReference type="OrthoDB" id="5873846at2759"/>
<dbReference type="AlphaFoldDB" id="A0A3P7QZF1"/>
<gene>
    <name evidence="3" type="ORF">CGOC_LOCUS13172</name>
</gene>
<feature type="domain" description="Nematode cuticle collagen N-terminal" evidence="2">
    <location>
        <begin position="6"/>
        <end position="58"/>
    </location>
</feature>
<evidence type="ECO:0000313" key="4">
    <source>
        <dbReference type="Proteomes" id="UP000271889"/>
    </source>
</evidence>
<evidence type="ECO:0000313" key="3">
    <source>
        <dbReference type="EMBL" id="VDN36306.1"/>
    </source>
</evidence>
<keyword evidence="4" id="KW-1185">Reference proteome</keyword>
<organism evidence="3 4">
    <name type="scientific">Cylicostephanus goldi</name>
    <name type="common">Nematode worm</name>
    <dbReference type="NCBI Taxonomy" id="71465"/>
    <lineage>
        <taxon>Eukaryota</taxon>
        <taxon>Metazoa</taxon>
        <taxon>Ecdysozoa</taxon>
        <taxon>Nematoda</taxon>
        <taxon>Chromadorea</taxon>
        <taxon>Rhabditida</taxon>
        <taxon>Rhabditina</taxon>
        <taxon>Rhabditomorpha</taxon>
        <taxon>Strongyloidea</taxon>
        <taxon>Strongylidae</taxon>
        <taxon>Cylicostephanus</taxon>
    </lineage>
</organism>